<feature type="domain" description="Aminotransferase class I/classII large" evidence="10">
    <location>
        <begin position="38"/>
        <end position="250"/>
    </location>
</feature>
<dbReference type="GO" id="GO:0004400">
    <property type="term" value="F:histidinol-phosphate transaminase activity"/>
    <property type="evidence" value="ECO:0007669"/>
    <property type="project" value="UniProtKB-EC"/>
</dbReference>
<evidence type="ECO:0000256" key="8">
    <source>
        <dbReference type="ARBA" id="ARBA00023102"/>
    </source>
</evidence>
<proteinExistence type="inferred from homology"/>
<name>A0A382AS90_9ZZZZ</name>
<evidence type="ECO:0000313" key="11">
    <source>
        <dbReference type="EMBL" id="SVB04161.1"/>
    </source>
</evidence>
<dbReference type="Pfam" id="PF00155">
    <property type="entry name" value="Aminotran_1_2"/>
    <property type="match status" value="1"/>
</dbReference>
<evidence type="ECO:0000256" key="5">
    <source>
        <dbReference type="ARBA" id="ARBA00022605"/>
    </source>
</evidence>
<evidence type="ECO:0000256" key="9">
    <source>
        <dbReference type="ARBA" id="ARBA00047481"/>
    </source>
</evidence>
<protein>
    <recommendedName>
        <fullName evidence="3">histidinol-phosphate transaminase</fullName>
        <ecNumber evidence="3">2.6.1.9</ecNumber>
    </recommendedName>
</protein>
<reference evidence="11" key="1">
    <citation type="submission" date="2018-05" db="EMBL/GenBank/DDBJ databases">
        <authorList>
            <person name="Lanie J.A."/>
            <person name="Ng W.-L."/>
            <person name="Kazmierczak K.M."/>
            <person name="Andrzejewski T.M."/>
            <person name="Davidsen T.M."/>
            <person name="Wayne K.J."/>
            <person name="Tettelin H."/>
            <person name="Glass J.I."/>
            <person name="Rusch D."/>
            <person name="Podicherti R."/>
            <person name="Tsui H.-C.T."/>
            <person name="Winkler M.E."/>
        </authorList>
    </citation>
    <scope>NUCLEOTIDE SEQUENCE</scope>
</reference>
<comment type="catalytic activity">
    <reaction evidence="9">
        <text>L-histidinol phosphate + 2-oxoglutarate = 3-(imidazol-4-yl)-2-oxopropyl phosphate + L-glutamate</text>
        <dbReference type="Rhea" id="RHEA:23744"/>
        <dbReference type="ChEBI" id="CHEBI:16810"/>
        <dbReference type="ChEBI" id="CHEBI:29985"/>
        <dbReference type="ChEBI" id="CHEBI:57766"/>
        <dbReference type="ChEBI" id="CHEBI:57980"/>
        <dbReference type="EC" id="2.6.1.9"/>
    </reaction>
</comment>
<dbReference type="SUPFAM" id="SSF53383">
    <property type="entry name" value="PLP-dependent transferases"/>
    <property type="match status" value="1"/>
</dbReference>
<dbReference type="PANTHER" id="PTHR43643:SF6">
    <property type="entry name" value="HISTIDINOL-PHOSPHATE AMINOTRANSFERASE"/>
    <property type="match status" value="1"/>
</dbReference>
<gene>
    <name evidence="11" type="ORF">METZ01_LOCUS157015</name>
</gene>
<comment type="similarity">
    <text evidence="2">Belongs to the class-II pyridoxal-phosphate-dependent aminotransferase family. Histidinol-phosphate aminotransferase subfamily.</text>
</comment>
<dbReference type="GO" id="GO:0000105">
    <property type="term" value="P:L-histidine biosynthetic process"/>
    <property type="evidence" value="ECO:0007669"/>
    <property type="project" value="UniProtKB-KW"/>
</dbReference>
<dbReference type="Gene3D" id="3.40.640.10">
    <property type="entry name" value="Type I PLP-dependent aspartate aminotransferase-like (Major domain)"/>
    <property type="match status" value="1"/>
</dbReference>
<comment type="pathway">
    <text evidence="1">Amino-acid biosynthesis; L-histidine biosynthesis; L-histidine from 5-phospho-alpha-D-ribose 1-diphosphate: step 7/9.</text>
</comment>
<keyword evidence="8" id="KW-0368">Histidine biosynthesis</keyword>
<evidence type="ECO:0000259" key="10">
    <source>
        <dbReference type="Pfam" id="PF00155"/>
    </source>
</evidence>
<dbReference type="EC" id="2.6.1.9" evidence="3"/>
<accession>A0A382AS90</accession>
<dbReference type="InterPro" id="IPR050106">
    <property type="entry name" value="HistidinolP_aminotransfase"/>
</dbReference>
<dbReference type="InterPro" id="IPR015424">
    <property type="entry name" value="PyrdxlP-dep_Trfase"/>
</dbReference>
<feature type="non-terminal residue" evidence="11">
    <location>
        <position position="253"/>
    </location>
</feature>
<evidence type="ECO:0000256" key="6">
    <source>
        <dbReference type="ARBA" id="ARBA00022679"/>
    </source>
</evidence>
<evidence type="ECO:0000256" key="4">
    <source>
        <dbReference type="ARBA" id="ARBA00022576"/>
    </source>
</evidence>
<dbReference type="EMBL" id="UINC01026534">
    <property type="protein sequence ID" value="SVB04161.1"/>
    <property type="molecule type" value="Genomic_DNA"/>
</dbReference>
<dbReference type="CDD" id="cd00609">
    <property type="entry name" value="AAT_like"/>
    <property type="match status" value="1"/>
</dbReference>
<dbReference type="Gene3D" id="3.90.1150.10">
    <property type="entry name" value="Aspartate Aminotransferase, domain 1"/>
    <property type="match status" value="1"/>
</dbReference>
<dbReference type="PANTHER" id="PTHR43643">
    <property type="entry name" value="HISTIDINOL-PHOSPHATE AMINOTRANSFERASE 2"/>
    <property type="match status" value="1"/>
</dbReference>
<dbReference type="InterPro" id="IPR004839">
    <property type="entry name" value="Aminotransferase_I/II_large"/>
</dbReference>
<evidence type="ECO:0000256" key="1">
    <source>
        <dbReference type="ARBA" id="ARBA00005011"/>
    </source>
</evidence>
<dbReference type="GO" id="GO:0030170">
    <property type="term" value="F:pyridoxal phosphate binding"/>
    <property type="evidence" value="ECO:0007669"/>
    <property type="project" value="InterPro"/>
</dbReference>
<evidence type="ECO:0000256" key="3">
    <source>
        <dbReference type="ARBA" id="ARBA00012748"/>
    </source>
</evidence>
<dbReference type="InterPro" id="IPR015421">
    <property type="entry name" value="PyrdxlP-dep_Trfase_major"/>
</dbReference>
<sequence>MNIPPYTKIIQNLPAMVPFVGPETIERQHGQPFSVRIGANESVFGISLRAKEAMSEAVTGTWMYCDPEGYDLRMALAQEHSIPIENVILGAGIDDLLGIIVRTFMNPGEVVVASNGSYPTFAYHVHGFGGQLKTVPYRDDTNDLEALVDAATEHNARILFLANPDNPTGSFHGKEAVQELIDRLPLGCLFIFDEAYLDFVPVDTIVPMICDDPRVVRVRTFSKAHGMAGARVGYAIAHGDIIDTFNKVRLHFG</sequence>
<keyword evidence="6" id="KW-0808">Transferase</keyword>
<dbReference type="InterPro" id="IPR015422">
    <property type="entry name" value="PyrdxlP-dep_Trfase_small"/>
</dbReference>
<evidence type="ECO:0000256" key="2">
    <source>
        <dbReference type="ARBA" id="ARBA00007970"/>
    </source>
</evidence>
<organism evidence="11">
    <name type="scientific">marine metagenome</name>
    <dbReference type="NCBI Taxonomy" id="408172"/>
    <lineage>
        <taxon>unclassified sequences</taxon>
        <taxon>metagenomes</taxon>
        <taxon>ecological metagenomes</taxon>
    </lineage>
</organism>
<keyword evidence="7" id="KW-0663">Pyridoxal phosphate</keyword>
<keyword evidence="5" id="KW-0028">Amino-acid biosynthesis</keyword>
<keyword evidence="4" id="KW-0032">Aminotransferase</keyword>
<evidence type="ECO:0000256" key="7">
    <source>
        <dbReference type="ARBA" id="ARBA00022898"/>
    </source>
</evidence>
<dbReference type="AlphaFoldDB" id="A0A382AS90"/>